<sequence length="141" mass="15991">MWPEHLPDHASWVSVDRPYAPLQLSMGVDFQRGETTVHGYDWGDGEYIQAELPRQLLAEKARFDKVYEESPSRFREARGRSNPYEGIPTAPFKSPAGLKFAEIDMLTKITDPLKQRLSLDESAVVRVAVFGASPWGEYTAY</sequence>
<protein>
    <submittedName>
        <fullName evidence="1">Uncharacterized protein</fullName>
    </submittedName>
</protein>
<feature type="non-terminal residue" evidence="1">
    <location>
        <position position="1"/>
    </location>
</feature>
<evidence type="ECO:0000313" key="2">
    <source>
        <dbReference type="Proteomes" id="UP000265618"/>
    </source>
</evidence>
<keyword evidence="2" id="KW-1185">Reference proteome</keyword>
<name>A0A9K3D7E4_9EUKA</name>
<evidence type="ECO:0000313" key="1">
    <source>
        <dbReference type="EMBL" id="GIQ89541.1"/>
    </source>
</evidence>
<organism evidence="1 2">
    <name type="scientific">Kipferlia bialata</name>
    <dbReference type="NCBI Taxonomy" id="797122"/>
    <lineage>
        <taxon>Eukaryota</taxon>
        <taxon>Metamonada</taxon>
        <taxon>Carpediemonas-like organisms</taxon>
        <taxon>Kipferlia</taxon>
    </lineage>
</organism>
<reference evidence="1 2" key="1">
    <citation type="journal article" date="2018" name="PLoS ONE">
        <title>The draft genome of Kipferlia bialata reveals reductive genome evolution in fornicate parasites.</title>
        <authorList>
            <person name="Tanifuji G."/>
            <person name="Takabayashi S."/>
            <person name="Kume K."/>
            <person name="Takagi M."/>
            <person name="Nakayama T."/>
            <person name="Kamikawa R."/>
            <person name="Inagaki Y."/>
            <person name="Hashimoto T."/>
        </authorList>
    </citation>
    <scope>NUCLEOTIDE SEQUENCE [LARGE SCALE GENOMIC DNA]</scope>
    <source>
        <strain evidence="1">NY0173</strain>
    </source>
</reference>
<dbReference type="AlphaFoldDB" id="A0A9K3D7E4"/>
<gene>
    <name evidence="1" type="ORF">KIPB_012035</name>
</gene>
<dbReference type="EMBL" id="BDIP01005153">
    <property type="protein sequence ID" value="GIQ89541.1"/>
    <property type="molecule type" value="Genomic_DNA"/>
</dbReference>
<dbReference type="Gene3D" id="3.40.50.12760">
    <property type="match status" value="1"/>
</dbReference>
<comment type="caution">
    <text evidence="1">The sequence shown here is derived from an EMBL/GenBank/DDBJ whole genome shotgun (WGS) entry which is preliminary data.</text>
</comment>
<dbReference type="Proteomes" id="UP000265618">
    <property type="component" value="Unassembled WGS sequence"/>
</dbReference>
<accession>A0A9K3D7E4</accession>
<proteinExistence type="predicted"/>